<keyword evidence="3" id="KW-0862">Zinc</keyword>
<reference evidence="7" key="1">
    <citation type="journal article" date="2018" name="DNA Res.">
        <title>Multiple hybrid de novo genome assembly of finger millet, an orphan allotetraploid crop.</title>
        <authorList>
            <person name="Hatakeyama M."/>
            <person name="Aluri S."/>
            <person name="Balachadran M.T."/>
            <person name="Sivarajan S.R."/>
            <person name="Patrignani A."/>
            <person name="Gruter S."/>
            <person name="Poveda L."/>
            <person name="Shimizu-Inatsugi R."/>
            <person name="Baeten J."/>
            <person name="Francoijs K.J."/>
            <person name="Nataraja K.N."/>
            <person name="Reddy Y.A.N."/>
            <person name="Phadnis S."/>
            <person name="Ravikumar R.L."/>
            <person name="Schlapbach R."/>
            <person name="Sreeman S.M."/>
            <person name="Shimizu K.K."/>
        </authorList>
    </citation>
    <scope>NUCLEOTIDE SEQUENCE</scope>
</reference>
<dbReference type="Gene3D" id="4.10.1100.10">
    <property type="entry name" value="Transcription factor, SBP-box domain"/>
    <property type="match status" value="1"/>
</dbReference>
<dbReference type="EMBL" id="BQKI01000010">
    <property type="protein sequence ID" value="GJN04128.1"/>
    <property type="molecule type" value="Genomic_DNA"/>
</dbReference>
<feature type="region of interest" description="Disordered" evidence="5">
    <location>
        <begin position="76"/>
        <end position="112"/>
    </location>
</feature>
<dbReference type="Proteomes" id="UP001054889">
    <property type="component" value="Unassembled WGS sequence"/>
</dbReference>
<dbReference type="InterPro" id="IPR044817">
    <property type="entry name" value="SBP-like"/>
</dbReference>
<evidence type="ECO:0000256" key="2">
    <source>
        <dbReference type="ARBA" id="ARBA00022771"/>
    </source>
</evidence>
<sequence length="163" mass="16546">MDWDLKVPASWDLADLEHHDAAAATPAAAAAAGPSGVQHHVNAAAAVRAGPGSGGRAECSVDLKLGGLGECELGQLGRGSREPGKAPAPASSAGVGGAASNKRPRAASGAGQQCPSCAVDGCKADLSKCRDYHRRHKVCEAHSKTPVVVVAGREMRFCQQCSR</sequence>
<dbReference type="PROSITE" id="PS51141">
    <property type="entry name" value="ZF_SBP"/>
    <property type="match status" value="1"/>
</dbReference>
<evidence type="ECO:0000313" key="8">
    <source>
        <dbReference type="Proteomes" id="UP001054889"/>
    </source>
</evidence>
<dbReference type="GO" id="GO:0005634">
    <property type="term" value="C:nucleus"/>
    <property type="evidence" value="ECO:0007669"/>
    <property type="project" value="InterPro"/>
</dbReference>
<feature type="domain" description="SBP-type" evidence="6">
    <location>
        <begin position="114"/>
        <end position="163"/>
    </location>
</feature>
<evidence type="ECO:0000256" key="4">
    <source>
        <dbReference type="PROSITE-ProRule" id="PRU00470"/>
    </source>
</evidence>
<proteinExistence type="predicted"/>
<dbReference type="Pfam" id="PF03110">
    <property type="entry name" value="SBP"/>
    <property type="match status" value="1"/>
</dbReference>
<keyword evidence="1" id="KW-0479">Metal-binding</keyword>
<evidence type="ECO:0000256" key="5">
    <source>
        <dbReference type="SAM" id="MobiDB-lite"/>
    </source>
</evidence>
<accession>A0AAV5D1C8</accession>
<protein>
    <recommendedName>
        <fullName evidence="6">SBP-type domain-containing protein</fullName>
    </recommendedName>
</protein>
<dbReference type="PANTHER" id="PTHR31251:SF208">
    <property type="entry name" value="SQUAMOSA PROMOTER-BINDING-LIKE PROTEIN 18"/>
    <property type="match status" value="1"/>
</dbReference>
<dbReference type="InterPro" id="IPR036893">
    <property type="entry name" value="SBP_sf"/>
</dbReference>
<comment type="caution">
    <text evidence="7">The sequence shown here is derived from an EMBL/GenBank/DDBJ whole genome shotgun (WGS) entry which is preliminary data.</text>
</comment>
<keyword evidence="8" id="KW-1185">Reference proteome</keyword>
<evidence type="ECO:0000259" key="6">
    <source>
        <dbReference type="PROSITE" id="PS51141"/>
    </source>
</evidence>
<reference evidence="7" key="2">
    <citation type="submission" date="2021-12" db="EMBL/GenBank/DDBJ databases">
        <title>Resequencing data analysis of finger millet.</title>
        <authorList>
            <person name="Hatakeyama M."/>
            <person name="Aluri S."/>
            <person name="Balachadran M.T."/>
            <person name="Sivarajan S.R."/>
            <person name="Poveda L."/>
            <person name="Shimizu-Inatsugi R."/>
            <person name="Schlapbach R."/>
            <person name="Sreeman S.M."/>
            <person name="Shimizu K.K."/>
        </authorList>
    </citation>
    <scope>NUCLEOTIDE SEQUENCE</scope>
</reference>
<evidence type="ECO:0000256" key="3">
    <source>
        <dbReference type="ARBA" id="ARBA00022833"/>
    </source>
</evidence>
<dbReference type="SUPFAM" id="SSF103612">
    <property type="entry name" value="SBT domain"/>
    <property type="match status" value="1"/>
</dbReference>
<dbReference type="PANTHER" id="PTHR31251">
    <property type="entry name" value="SQUAMOSA PROMOTER-BINDING-LIKE PROTEIN 4"/>
    <property type="match status" value="1"/>
</dbReference>
<name>A0AAV5D1C8_ELECO</name>
<evidence type="ECO:0000313" key="7">
    <source>
        <dbReference type="EMBL" id="GJN04128.1"/>
    </source>
</evidence>
<organism evidence="7 8">
    <name type="scientific">Eleusine coracana subsp. coracana</name>
    <dbReference type="NCBI Taxonomy" id="191504"/>
    <lineage>
        <taxon>Eukaryota</taxon>
        <taxon>Viridiplantae</taxon>
        <taxon>Streptophyta</taxon>
        <taxon>Embryophyta</taxon>
        <taxon>Tracheophyta</taxon>
        <taxon>Spermatophyta</taxon>
        <taxon>Magnoliopsida</taxon>
        <taxon>Liliopsida</taxon>
        <taxon>Poales</taxon>
        <taxon>Poaceae</taxon>
        <taxon>PACMAD clade</taxon>
        <taxon>Chloridoideae</taxon>
        <taxon>Cynodonteae</taxon>
        <taxon>Eleusininae</taxon>
        <taxon>Eleusine</taxon>
    </lineage>
</organism>
<dbReference type="GO" id="GO:0008270">
    <property type="term" value="F:zinc ion binding"/>
    <property type="evidence" value="ECO:0007669"/>
    <property type="project" value="UniProtKB-KW"/>
</dbReference>
<dbReference type="InterPro" id="IPR004333">
    <property type="entry name" value="SBP_dom"/>
</dbReference>
<dbReference type="AlphaFoldDB" id="A0AAV5D1C8"/>
<keyword evidence="2 4" id="KW-0863">Zinc-finger</keyword>
<evidence type="ECO:0000256" key="1">
    <source>
        <dbReference type="ARBA" id="ARBA00022723"/>
    </source>
</evidence>
<dbReference type="GO" id="GO:0003677">
    <property type="term" value="F:DNA binding"/>
    <property type="evidence" value="ECO:0007669"/>
    <property type="project" value="InterPro"/>
</dbReference>
<gene>
    <name evidence="7" type="primary">ga21647</name>
    <name evidence="7" type="ORF">PR202_ga21647</name>
</gene>